<evidence type="ECO:0000313" key="2">
    <source>
        <dbReference type="Proteomes" id="UP000639606"/>
    </source>
</evidence>
<sequence>MAQLTHYSEAYLSLIENGKRRPVPEVVTAYEDHLGEPMGSDPVRRAHEWLVADSPTVVQRRSGRRVGASLADAVEARVVELRHLDDVVGSADLLPAIRRELAETEALVRDGSYAEPIGRRLLTATGELAQLAGWVAGDAGQYAEAQRLYVGGVLAAKAAGDEPLGAQLFSSLSYQITNVGDAEDGLLLARTAVKGAHSATPLVRALLLERVAWASARTRDRDATLRALDAVDDAYEQRSPGIEEPEWVYWLNRAEIDVMAGRCMIELGAPGRAEPLLSGAVATYPEEHSREVALYLSWLAESYARTGALDAAGAVLDRARGYAARMPSTRTDDRFRIVEGLIRS</sequence>
<name>A0A918AHF7_9PSEU</name>
<reference evidence="1" key="1">
    <citation type="journal article" date="2014" name="Int. J. Syst. Evol. Microbiol.">
        <title>Complete genome sequence of Corynebacterium casei LMG S-19264T (=DSM 44701T), isolated from a smear-ripened cheese.</title>
        <authorList>
            <consortium name="US DOE Joint Genome Institute (JGI-PGF)"/>
            <person name="Walter F."/>
            <person name="Albersmeier A."/>
            <person name="Kalinowski J."/>
            <person name="Ruckert C."/>
        </authorList>
    </citation>
    <scope>NUCLEOTIDE SEQUENCE</scope>
    <source>
        <strain evidence="1">JCM 3313</strain>
    </source>
</reference>
<keyword evidence="2" id="KW-1185">Reference proteome</keyword>
<dbReference type="EMBL" id="BMRG01000001">
    <property type="protein sequence ID" value="GGP36785.1"/>
    <property type="molecule type" value="Genomic_DNA"/>
</dbReference>
<evidence type="ECO:0008006" key="3">
    <source>
        <dbReference type="Google" id="ProtNLM"/>
    </source>
</evidence>
<dbReference type="AlphaFoldDB" id="A0A918AHF7"/>
<organism evidence="1 2">
    <name type="scientific">Saccharothrix coeruleofusca</name>
    <dbReference type="NCBI Taxonomy" id="33919"/>
    <lineage>
        <taxon>Bacteria</taxon>
        <taxon>Bacillati</taxon>
        <taxon>Actinomycetota</taxon>
        <taxon>Actinomycetes</taxon>
        <taxon>Pseudonocardiales</taxon>
        <taxon>Pseudonocardiaceae</taxon>
        <taxon>Saccharothrix</taxon>
    </lineage>
</organism>
<evidence type="ECO:0000313" key="1">
    <source>
        <dbReference type="EMBL" id="GGP36785.1"/>
    </source>
</evidence>
<protein>
    <recommendedName>
        <fullName evidence="3">Tetratricopeptide repeat protein</fullName>
    </recommendedName>
</protein>
<reference evidence="1" key="2">
    <citation type="submission" date="2020-09" db="EMBL/GenBank/DDBJ databases">
        <authorList>
            <person name="Sun Q."/>
            <person name="Ohkuma M."/>
        </authorList>
    </citation>
    <scope>NUCLEOTIDE SEQUENCE</scope>
    <source>
        <strain evidence="1">JCM 3313</strain>
    </source>
</reference>
<proteinExistence type="predicted"/>
<accession>A0A918AHF7</accession>
<dbReference type="Proteomes" id="UP000639606">
    <property type="component" value="Unassembled WGS sequence"/>
</dbReference>
<comment type="caution">
    <text evidence="1">The sequence shown here is derived from an EMBL/GenBank/DDBJ whole genome shotgun (WGS) entry which is preliminary data.</text>
</comment>
<gene>
    <name evidence="1" type="ORF">GCM10010185_04970</name>
</gene>